<feature type="transmembrane region" description="Helical" evidence="1">
    <location>
        <begin position="6"/>
        <end position="24"/>
    </location>
</feature>
<dbReference type="RefSeq" id="WP_274687264.1">
    <property type="nucleotide sequence ID" value="NZ_JAPMOU010000002.1"/>
</dbReference>
<keyword evidence="1" id="KW-0472">Membrane</keyword>
<accession>A0ABT5U3F7</accession>
<name>A0ABT5U3F7_9GAMM</name>
<protein>
    <recommendedName>
        <fullName evidence="4">Preprotein translocase subunit YajC</fullName>
    </recommendedName>
</protein>
<organism evidence="2 3">
    <name type="scientific">Spartinivicinus poritis</name>
    <dbReference type="NCBI Taxonomy" id="2994640"/>
    <lineage>
        <taxon>Bacteria</taxon>
        <taxon>Pseudomonadati</taxon>
        <taxon>Pseudomonadota</taxon>
        <taxon>Gammaproteobacteria</taxon>
        <taxon>Oceanospirillales</taxon>
        <taxon>Zooshikellaceae</taxon>
        <taxon>Spartinivicinus</taxon>
    </lineage>
</organism>
<keyword evidence="1" id="KW-1133">Transmembrane helix</keyword>
<keyword evidence="1" id="KW-0812">Transmembrane</keyword>
<gene>
    <name evidence="2" type="ORF">ORQ98_02830</name>
</gene>
<evidence type="ECO:0000313" key="2">
    <source>
        <dbReference type="EMBL" id="MDE1460897.1"/>
    </source>
</evidence>
<sequence>MMTTLIIVIVIVASLGSVFWVLPAPHERKRMRFRQAAISQGMSVQFVKPEIPPALTNKVASQAYCIGYRLTFHDSKPLTSIRFFRSESESTHWWQDNRGSQQPVAEEHLLATLNALPDDVRAVMVGGPCITAIWQERGEETDIEQIKRQLVSLTDQLMVVG</sequence>
<proteinExistence type="predicted"/>
<dbReference type="EMBL" id="JAPMOU010000002">
    <property type="protein sequence ID" value="MDE1460897.1"/>
    <property type="molecule type" value="Genomic_DNA"/>
</dbReference>
<evidence type="ECO:0000256" key="1">
    <source>
        <dbReference type="SAM" id="Phobius"/>
    </source>
</evidence>
<keyword evidence="3" id="KW-1185">Reference proteome</keyword>
<reference evidence="2 3" key="1">
    <citation type="submission" date="2022-11" db="EMBL/GenBank/DDBJ databases">
        <title>Spartinivicinus poritis sp. nov., isolated from scleractinian coral Porites lutea.</title>
        <authorList>
            <person name="Zhang G."/>
            <person name="Cai L."/>
            <person name="Wei Q."/>
        </authorList>
    </citation>
    <scope>NUCLEOTIDE SEQUENCE [LARGE SCALE GENOMIC DNA]</scope>
    <source>
        <strain evidence="2 3">A2-2</strain>
    </source>
</reference>
<evidence type="ECO:0000313" key="3">
    <source>
        <dbReference type="Proteomes" id="UP001528823"/>
    </source>
</evidence>
<dbReference type="Proteomes" id="UP001528823">
    <property type="component" value="Unassembled WGS sequence"/>
</dbReference>
<comment type="caution">
    <text evidence="2">The sequence shown here is derived from an EMBL/GenBank/DDBJ whole genome shotgun (WGS) entry which is preliminary data.</text>
</comment>
<evidence type="ECO:0008006" key="4">
    <source>
        <dbReference type="Google" id="ProtNLM"/>
    </source>
</evidence>